<sequence length="214" mass="24076">MIQSRFEQNRKALEEKNPALLSLVSQSKLSLPPFSTPSGHPTCRIRGENGELVLLHSDQNPVAEAEEAIHTKGEDAILLLGMGLGYTGLELVRRLSPWTWITVIEPDPGILRAAMEYVDLTPLFSRERVAFFVGQEGALLQENLRIWFNKSEVDNITQLTHLPLEKARPSVYRRAYKDVLEAINYRNTEIATLLKHGKPINRNSVLNIPATILS</sequence>
<name>A0A382SJ44_9ZZZZ</name>
<dbReference type="SUPFAM" id="SSF53335">
    <property type="entry name" value="S-adenosyl-L-methionine-dependent methyltransferases"/>
    <property type="match status" value="1"/>
</dbReference>
<protein>
    <recommendedName>
        <fullName evidence="2">PABS domain-containing protein</fullName>
    </recommendedName>
</protein>
<reference evidence="1" key="1">
    <citation type="submission" date="2018-05" db="EMBL/GenBank/DDBJ databases">
        <authorList>
            <person name="Lanie J.A."/>
            <person name="Ng W.-L."/>
            <person name="Kazmierczak K.M."/>
            <person name="Andrzejewski T.M."/>
            <person name="Davidsen T.M."/>
            <person name="Wayne K.J."/>
            <person name="Tettelin H."/>
            <person name="Glass J.I."/>
            <person name="Rusch D."/>
            <person name="Podicherti R."/>
            <person name="Tsui H.-C.T."/>
            <person name="Winkler M.E."/>
        </authorList>
    </citation>
    <scope>NUCLEOTIDE SEQUENCE</scope>
</reference>
<proteinExistence type="predicted"/>
<dbReference type="InterPro" id="IPR029063">
    <property type="entry name" value="SAM-dependent_MTases_sf"/>
</dbReference>
<evidence type="ECO:0008006" key="2">
    <source>
        <dbReference type="Google" id="ProtNLM"/>
    </source>
</evidence>
<accession>A0A382SJ44</accession>
<gene>
    <name evidence="1" type="ORF">METZ01_LOCUS362436</name>
</gene>
<feature type="non-terminal residue" evidence="1">
    <location>
        <position position="214"/>
    </location>
</feature>
<organism evidence="1">
    <name type="scientific">marine metagenome</name>
    <dbReference type="NCBI Taxonomy" id="408172"/>
    <lineage>
        <taxon>unclassified sequences</taxon>
        <taxon>metagenomes</taxon>
        <taxon>ecological metagenomes</taxon>
    </lineage>
</organism>
<evidence type="ECO:0000313" key="1">
    <source>
        <dbReference type="EMBL" id="SVD09582.1"/>
    </source>
</evidence>
<dbReference type="EMBL" id="UINC01129297">
    <property type="protein sequence ID" value="SVD09582.1"/>
    <property type="molecule type" value="Genomic_DNA"/>
</dbReference>
<dbReference type="AlphaFoldDB" id="A0A382SJ44"/>